<evidence type="ECO:0000256" key="7">
    <source>
        <dbReference type="HAMAP-Rule" id="MF_00109"/>
    </source>
</evidence>
<keyword evidence="7" id="KW-0460">Magnesium</keyword>
<accession>A0ABQ0E1R0</accession>
<keyword evidence="1 7" id="KW-0028">Amino-acid biosynthesis</keyword>
<comment type="cofactor">
    <cofactor evidence="7">
        <name>Mg(2+)</name>
        <dbReference type="ChEBI" id="CHEBI:18420"/>
    </cofactor>
    <text evidence="7">Binds 1 Mg(2+) ion per subunit.</text>
</comment>
<keyword evidence="2 7" id="KW-0808">Transferase</keyword>
<dbReference type="EMBL" id="BAAFSF010000001">
    <property type="protein sequence ID" value="GAB1251665.1"/>
    <property type="molecule type" value="Genomic_DNA"/>
</dbReference>
<evidence type="ECO:0000256" key="5">
    <source>
        <dbReference type="ARBA" id="ARBA00022840"/>
    </source>
</evidence>
<dbReference type="CDD" id="cd00464">
    <property type="entry name" value="SK"/>
    <property type="match status" value="1"/>
</dbReference>
<dbReference type="PRINTS" id="PR01100">
    <property type="entry name" value="SHIKIMTKNASE"/>
</dbReference>
<dbReference type="SUPFAM" id="SSF52540">
    <property type="entry name" value="P-loop containing nucleoside triphosphate hydrolases"/>
    <property type="match status" value="1"/>
</dbReference>
<keyword evidence="9" id="KW-1185">Reference proteome</keyword>
<feature type="binding site" evidence="7">
    <location>
        <position position="36"/>
    </location>
    <ligand>
        <name>substrate</name>
    </ligand>
</feature>
<comment type="caution">
    <text evidence="8">The sequence shown here is derived from an EMBL/GenBank/DDBJ whole genome shotgun (WGS) entry which is preliminary data.</text>
</comment>
<keyword evidence="3 7" id="KW-0547">Nucleotide-binding</keyword>
<evidence type="ECO:0000256" key="6">
    <source>
        <dbReference type="ARBA" id="ARBA00023141"/>
    </source>
</evidence>
<keyword evidence="6 7" id="KW-0057">Aromatic amino acid biosynthesis</keyword>
<feature type="binding site" evidence="7">
    <location>
        <position position="82"/>
    </location>
    <ligand>
        <name>substrate</name>
    </ligand>
</feature>
<comment type="function">
    <text evidence="7">Catalyzes the specific phosphorylation of the 3-hydroxyl group of shikimic acid using ATP as a cosubstrate.</text>
</comment>
<sequence>MVSGIPIYFVGFMGSGKSTVGRKVAAGLGYNFIDTDLYIVNRFRKSVDEIFLHEGEATFRKREFAIMEEIAGMPQTVIATGGGLPCYNNLMEVLNETGYTVYLQRTPEELAVRLEKCKRTRPAIKALSSDEIFPFVQQELAKRESVYSQAQLSLPVLKIIPDDDEDKLVSFILHHLDSIGEIL</sequence>
<keyword evidence="4 7" id="KW-0418">Kinase</keyword>
<dbReference type="RefSeq" id="WP_411915469.1">
    <property type="nucleotide sequence ID" value="NZ_BAAFSF010000001.1"/>
</dbReference>
<proteinExistence type="inferred from homology"/>
<organism evidence="8 9">
    <name type="scientific">Porphyromonas miyakawae</name>
    <dbReference type="NCBI Taxonomy" id="3137470"/>
    <lineage>
        <taxon>Bacteria</taxon>
        <taxon>Pseudomonadati</taxon>
        <taxon>Bacteroidota</taxon>
        <taxon>Bacteroidia</taxon>
        <taxon>Bacteroidales</taxon>
        <taxon>Porphyromonadaceae</taxon>
        <taxon>Porphyromonas</taxon>
    </lineage>
</organism>
<feature type="binding site" evidence="7">
    <location>
        <begin position="14"/>
        <end position="19"/>
    </location>
    <ligand>
        <name>ATP</name>
        <dbReference type="ChEBI" id="CHEBI:30616"/>
    </ligand>
</feature>
<comment type="subcellular location">
    <subcellularLocation>
        <location evidence="7">Cytoplasm</location>
    </subcellularLocation>
</comment>
<dbReference type="EC" id="2.7.1.71" evidence="7"/>
<evidence type="ECO:0000256" key="1">
    <source>
        <dbReference type="ARBA" id="ARBA00022605"/>
    </source>
</evidence>
<comment type="catalytic activity">
    <reaction evidence="7">
        <text>shikimate + ATP = 3-phosphoshikimate + ADP + H(+)</text>
        <dbReference type="Rhea" id="RHEA:13121"/>
        <dbReference type="ChEBI" id="CHEBI:15378"/>
        <dbReference type="ChEBI" id="CHEBI:30616"/>
        <dbReference type="ChEBI" id="CHEBI:36208"/>
        <dbReference type="ChEBI" id="CHEBI:145989"/>
        <dbReference type="ChEBI" id="CHEBI:456216"/>
        <dbReference type="EC" id="2.7.1.71"/>
    </reaction>
</comment>
<keyword evidence="7" id="KW-0479">Metal-binding</keyword>
<protein>
    <recommendedName>
        <fullName evidence="7">Shikimate kinase</fullName>
        <shortName evidence="7">SK</shortName>
        <ecNumber evidence="7">2.7.1.71</ecNumber>
    </recommendedName>
</protein>
<dbReference type="HAMAP" id="MF_00109">
    <property type="entry name" value="Shikimate_kinase"/>
    <property type="match status" value="1"/>
</dbReference>
<keyword evidence="5 7" id="KW-0067">ATP-binding</keyword>
<dbReference type="Pfam" id="PF01202">
    <property type="entry name" value="SKI"/>
    <property type="match status" value="1"/>
</dbReference>
<feature type="binding site" evidence="7">
    <location>
        <position position="18"/>
    </location>
    <ligand>
        <name>Mg(2+)</name>
        <dbReference type="ChEBI" id="CHEBI:18420"/>
    </ligand>
</feature>
<comment type="subunit">
    <text evidence="7">Monomer.</text>
</comment>
<dbReference type="InterPro" id="IPR031322">
    <property type="entry name" value="Shikimate/glucono_kinase"/>
</dbReference>
<feature type="binding site" evidence="7">
    <location>
        <position position="60"/>
    </location>
    <ligand>
        <name>substrate</name>
    </ligand>
</feature>
<comment type="similarity">
    <text evidence="7">Belongs to the shikimate kinase family.</text>
</comment>
<evidence type="ECO:0000256" key="2">
    <source>
        <dbReference type="ARBA" id="ARBA00022679"/>
    </source>
</evidence>
<keyword evidence="7" id="KW-0963">Cytoplasm</keyword>
<name>A0ABQ0E1R0_9PORP</name>
<dbReference type="InterPro" id="IPR027417">
    <property type="entry name" value="P-loop_NTPase"/>
</dbReference>
<comment type="pathway">
    <text evidence="7">Metabolic intermediate biosynthesis; chorismate biosynthesis; chorismate from D-erythrose 4-phosphate and phosphoenolpyruvate: step 5/7.</text>
</comment>
<comment type="caution">
    <text evidence="7">Lacks conserved residue(s) required for the propagation of feature annotation.</text>
</comment>
<dbReference type="Gene3D" id="3.40.50.300">
    <property type="entry name" value="P-loop containing nucleotide triphosphate hydrolases"/>
    <property type="match status" value="1"/>
</dbReference>
<dbReference type="InterPro" id="IPR000623">
    <property type="entry name" value="Shikimate_kinase/TSH1"/>
</dbReference>
<dbReference type="NCBIfam" id="NF010555">
    <property type="entry name" value="PRK13949.1"/>
    <property type="match status" value="1"/>
</dbReference>
<dbReference type="Proteomes" id="UP001628220">
    <property type="component" value="Unassembled WGS sequence"/>
</dbReference>
<dbReference type="PANTHER" id="PTHR21087">
    <property type="entry name" value="SHIKIMATE KINASE"/>
    <property type="match status" value="1"/>
</dbReference>
<dbReference type="GO" id="GO:0016301">
    <property type="term" value="F:kinase activity"/>
    <property type="evidence" value="ECO:0007669"/>
    <property type="project" value="UniProtKB-KW"/>
</dbReference>
<evidence type="ECO:0000313" key="9">
    <source>
        <dbReference type="Proteomes" id="UP001628220"/>
    </source>
</evidence>
<dbReference type="PANTHER" id="PTHR21087:SF16">
    <property type="entry name" value="SHIKIMATE KINASE 1, CHLOROPLASTIC"/>
    <property type="match status" value="1"/>
</dbReference>
<feature type="binding site" evidence="7">
    <location>
        <position position="143"/>
    </location>
    <ligand>
        <name>substrate</name>
    </ligand>
</feature>
<feature type="binding site" evidence="7">
    <location>
        <position position="121"/>
    </location>
    <ligand>
        <name>ATP</name>
        <dbReference type="ChEBI" id="CHEBI:30616"/>
    </ligand>
</feature>
<gene>
    <name evidence="7" type="primary">aroK</name>
    <name evidence="8" type="ORF">Tsumi_07690</name>
</gene>
<evidence type="ECO:0000313" key="8">
    <source>
        <dbReference type="EMBL" id="GAB1251665.1"/>
    </source>
</evidence>
<evidence type="ECO:0000256" key="4">
    <source>
        <dbReference type="ARBA" id="ARBA00022777"/>
    </source>
</evidence>
<reference evidence="8 9" key="1">
    <citation type="journal article" date="2025" name="Int. J. Syst. Evol. Microbiol.">
        <title>Desulfovibrio falkowii sp. nov., Porphyromonas miyakawae sp. nov., Mediterraneibacter flintii sp. nov. and Owariibacterium komagatae gen. nov., sp. nov., isolated from human faeces.</title>
        <authorList>
            <person name="Hamaguchi T."/>
            <person name="Ohara M."/>
            <person name="Hisatomi A."/>
            <person name="Sekiguchi K."/>
            <person name="Takeda J.I."/>
            <person name="Ueyama J."/>
            <person name="Ito M."/>
            <person name="Nishiwaki H."/>
            <person name="Ogi T."/>
            <person name="Hirayama M."/>
            <person name="Ohkuma M."/>
            <person name="Sakamoto M."/>
            <person name="Ohno K."/>
        </authorList>
    </citation>
    <scope>NUCLEOTIDE SEQUENCE [LARGE SCALE GENOMIC DNA]</scope>
    <source>
        <strain evidence="8 9">13CB11C</strain>
    </source>
</reference>
<evidence type="ECO:0000256" key="3">
    <source>
        <dbReference type="ARBA" id="ARBA00022741"/>
    </source>
</evidence>